<evidence type="ECO:0000256" key="3">
    <source>
        <dbReference type="ARBA" id="ARBA00022737"/>
    </source>
</evidence>
<organism evidence="9 10">
    <name type="scientific">Scleropages formosus</name>
    <name type="common">Asian bonytongue</name>
    <name type="synonym">Osteoglossum formosum</name>
    <dbReference type="NCBI Taxonomy" id="113540"/>
    <lineage>
        <taxon>Eukaryota</taxon>
        <taxon>Metazoa</taxon>
        <taxon>Chordata</taxon>
        <taxon>Craniata</taxon>
        <taxon>Vertebrata</taxon>
        <taxon>Euteleostomi</taxon>
        <taxon>Actinopterygii</taxon>
        <taxon>Neopterygii</taxon>
        <taxon>Teleostei</taxon>
        <taxon>Osteoglossocephala</taxon>
        <taxon>Osteoglossomorpha</taxon>
        <taxon>Osteoglossiformes</taxon>
        <taxon>Osteoglossidae</taxon>
        <taxon>Scleropages</taxon>
    </lineage>
</organism>
<keyword evidence="3" id="KW-0677">Repeat</keyword>
<dbReference type="InterPro" id="IPR055142">
    <property type="entry name" value="ZER1-like_C"/>
</dbReference>
<evidence type="ECO:0000256" key="1">
    <source>
        <dbReference type="ARBA" id="ARBA00009420"/>
    </source>
</evidence>
<dbReference type="AlphaFoldDB" id="A0A8C9V0H7"/>
<evidence type="ECO:0000256" key="5">
    <source>
        <dbReference type="ARBA" id="ARBA00067612"/>
    </source>
</evidence>
<dbReference type="InterPro" id="IPR051341">
    <property type="entry name" value="Zyg-11_UBL_adapter"/>
</dbReference>
<keyword evidence="2" id="KW-0433">Leucine-rich repeat</keyword>
<dbReference type="GO" id="GO:0031462">
    <property type="term" value="C:Cul2-RING ubiquitin ligase complex"/>
    <property type="evidence" value="ECO:0007669"/>
    <property type="project" value="TreeGrafter"/>
</dbReference>
<reference evidence="9 10" key="1">
    <citation type="submission" date="2019-04" db="EMBL/GenBank/DDBJ databases">
        <authorList>
            <consortium name="Wellcome Sanger Institute Data Sharing"/>
        </authorList>
    </citation>
    <scope>NUCLEOTIDE SEQUENCE [LARGE SCALE GENOMIC DNA]</scope>
</reference>
<protein>
    <recommendedName>
        <fullName evidence="5">Protein zer-1 homolog</fullName>
    </recommendedName>
    <alternativeName>
        <fullName evidence="6">Zyg-11 homolog B-like protein</fullName>
    </alternativeName>
</protein>
<reference evidence="9" key="3">
    <citation type="submission" date="2025-09" db="UniProtKB">
        <authorList>
            <consortium name="Ensembl"/>
        </authorList>
    </citation>
    <scope>IDENTIFICATION</scope>
</reference>
<keyword evidence="4" id="KW-0833">Ubl conjugation pathway</keyword>
<dbReference type="InterPro" id="IPR056845">
    <property type="entry name" value="LRR_Zer-1"/>
</dbReference>
<dbReference type="InterPro" id="IPR016024">
    <property type="entry name" value="ARM-type_fold"/>
</dbReference>
<dbReference type="Gene3D" id="3.80.10.10">
    <property type="entry name" value="Ribonuclease Inhibitor"/>
    <property type="match status" value="1"/>
</dbReference>
<dbReference type="GeneTree" id="ENSGT00530000063187"/>
<evidence type="ECO:0000256" key="4">
    <source>
        <dbReference type="ARBA" id="ARBA00022786"/>
    </source>
</evidence>
<dbReference type="SUPFAM" id="SSF48371">
    <property type="entry name" value="ARM repeat"/>
    <property type="match status" value="1"/>
</dbReference>
<reference evidence="9" key="2">
    <citation type="submission" date="2025-08" db="UniProtKB">
        <authorList>
            <consortium name="Ensembl"/>
        </authorList>
    </citation>
    <scope>IDENTIFICATION</scope>
</reference>
<feature type="domain" description="Zer-1-like leucine-rich repeats region" evidence="8">
    <location>
        <begin position="193"/>
        <end position="333"/>
    </location>
</feature>
<dbReference type="Proteomes" id="UP000694397">
    <property type="component" value="Chromosome 17"/>
</dbReference>
<dbReference type="Gene3D" id="1.25.10.10">
    <property type="entry name" value="Leucine-rich Repeat Variant"/>
    <property type="match status" value="1"/>
</dbReference>
<dbReference type="PANTHER" id="PTHR12904:SF23">
    <property type="entry name" value="PROTEIN ZER-1 HOMOLOG"/>
    <property type="match status" value="1"/>
</dbReference>
<dbReference type="InterPro" id="IPR011989">
    <property type="entry name" value="ARM-like"/>
</dbReference>
<evidence type="ECO:0000259" key="7">
    <source>
        <dbReference type="Pfam" id="PF22964"/>
    </source>
</evidence>
<keyword evidence="10" id="KW-1185">Reference proteome</keyword>
<feature type="domain" description="Protein zer-1 homolog-like C-terminal" evidence="7">
    <location>
        <begin position="401"/>
        <end position="754"/>
    </location>
</feature>
<sequence length="765" mass="87520">LTTYSLHDLSLAEICTARCLRNLGGTMCRTSAEGSLSLSGGVFLPSEICDRLLNTYVELVLTDSTFQKHDGFFTLFSDPYSTRLKRVQLRNDVVRDRDLEAIAKQDLIELHLIYCNKLTSGSLKTLTHFRHTLVSLSLYGCSNIFRRRGLNTQALDDQGNPSRRAEPDFTFQGFDRLRLLNLGGLALPVDVEALLHPLPTLVSLDLSGIRIPRAKFLLQWKDTLASLVLYNVELSEEHIHTIVKLSNLRHLDISRENQRSFSFKLSRNTLTGIVQDLSHLVSLDISCNVIVDDCIVPPYEEALSRSSIEPSDSSIFPFRDLKRPLQFLGLYDTSLCNLTHIPAYKVTGTRNEDQILNAIEAYTELRPEVAHRAINHLFDIARIQHCSQLIRALQLVIAALKFHKYNKNIQVTGSAALFYLTNTEYRTNQSVRLRREVIQVVLNGMEEYQEVTVQRNCCLTLCNFSIPEELEFQYLRVNQLLLRILEPAWQDESIQRIAVHLCNALVCQVDNDHKEAVGKMGFVTTMLNLIQKKLQDKMCDQVMEFSWSALWNITDETPDNCEMFLDSKGMSLFLQCLETFPDKQELHRNMLGLLGNVAEVKALRPQLLTPQFITVFSNLLDSKADGIEVSYNACGVLSHIMFDGPEVWTVEESCRDEVMDRMRAAIRSWDVNSRRNINYRSFEPILRLLPQSIAPVSQYWATWALYNLVFVYPDKYCPLLIREGGMALLQGVLEMDTSQAETKDMARKVMEYCRNFREEPMDTTK</sequence>
<dbReference type="SUPFAM" id="SSF52047">
    <property type="entry name" value="RNI-like"/>
    <property type="match status" value="1"/>
</dbReference>
<evidence type="ECO:0000256" key="6">
    <source>
        <dbReference type="ARBA" id="ARBA00081214"/>
    </source>
</evidence>
<dbReference type="PANTHER" id="PTHR12904">
    <property type="match status" value="1"/>
</dbReference>
<dbReference type="FunFam" id="1.25.10.10:FF:000111">
    <property type="entry name" value="Protein zer-1 homolog"/>
    <property type="match status" value="1"/>
</dbReference>
<comment type="similarity">
    <text evidence="1">Belongs to the zyg-11 family.</text>
</comment>
<dbReference type="Pfam" id="PF22964">
    <property type="entry name" value="ZER1-like_2nd"/>
    <property type="match status" value="1"/>
</dbReference>
<dbReference type="Pfam" id="PF25013">
    <property type="entry name" value="LRR_Zer-1"/>
    <property type="match status" value="1"/>
</dbReference>
<evidence type="ECO:0000313" key="9">
    <source>
        <dbReference type="Ensembl" id="ENSSFOP00015011901.2"/>
    </source>
</evidence>
<dbReference type="Ensembl" id="ENSSFOT00015012054.2">
    <property type="protein sequence ID" value="ENSSFOP00015011901.2"/>
    <property type="gene ID" value="ENSSFOG00015007625.2"/>
</dbReference>
<accession>A0A8C9V0H7</accession>
<dbReference type="InterPro" id="IPR032675">
    <property type="entry name" value="LRR_dom_sf"/>
</dbReference>
<gene>
    <name evidence="9" type="primary">ZER1</name>
</gene>
<dbReference type="InterPro" id="IPR000225">
    <property type="entry name" value="Armadillo"/>
</dbReference>
<evidence type="ECO:0000256" key="2">
    <source>
        <dbReference type="ARBA" id="ARBA00022614"/>
    </source>
</evidence>
<evidence type="ECO:0000259" key="8">
    <source>
        <dbReference type="Pfam" id="PF25013"/>
    </source>
</evidence>
<evidence type="ECO:0000313" key="10">
    <source>
        <dbReference type="Proteomes" id="UP000694397"/>
    </source>
</evidence>
<dbReference type="SMART" id="SM00185">
    <property type="entry name" value="ARM"/>
    <property type="match status" value="2"/>
</dbReference>
<proteinExistence type="inferred from homology"/>
<name>A0A8C9V0H7_SCLFO</name>